<dbReference type="Pfam" id="PF13279">
    <property type="entry name" value="4HBT_2"/>
    <property type="match status" value="1"/>
</dbReference>
<dbReference type="STRING" id="1026882.MAMP_00022"/>
<dbReference type="AlphaFoldDB" id="F5SXV0"/>
<dbReference type="InterPro" id="IPR050563">
    <property type="entry name" value="4-hydroxybenzoyl-CoA_TE"/>
</dbReference>
<dbReference type="NCBIfam" id="TIGR02799">
    <property type="entry name" value="thio_ybgC"/>
    <property type="match status" value="1"/>
</dbReference>
<evidence type="ECO:0000256" key="1">
    <source>
        <dbReference type="ARBA" id="ARBA00005953"/>
    </source>
</evidence>
<dbReference type="NCBIfam" id="TIGR00051">
    <property type="entry name" value="YbgC/FadM family acyl-CoA thioesterase"/>
    <property type="match status" value="1"/>
</dbReference>
<dbReference type="PANTHER" id="PTHR31793">
    <property type="entry name" value="4-HYDROXYBENZOYL-COA THIOESTERASE FAMILY MEMBER"/>
    <property type="match status" value="1"/>
</dbReference>
<dbReference type="InterPro" id="IPR014166">
    <property type="entry name" value="Tol-Pal_acyl-CoA_thioesterase"/>
</dbReference>
<comment type="similarity">
    <text evidence="1">Belongs to the 4-hydroxybenzoyl-CoA thioesterase family.</text>
</comment>
<dbReference type="GO" id="GO:0047617">
    <property type="term" value="F:fatty acyl-CoA hydrolase activity"/>
    <property type="evidence" value="ECO:0007669"/>
    <property type="project" value="TreeGrafter"/>
</dbReference>
<evidence type="ECO:0000313" key="4">
    <source>
        <dbReference type="Proteomes" id="UP000003544"/>
    </source>
</evidence>
<dbReference type="FunFam" id="3.10.129.10:FF:000004">
    <property type="entry name" value="Tol-pal system-associated acyl-CoA thioesterase"/>
    <property type="match status" value="1"/>
</dbReference>
<dbReference type="SUPFAM" id="SSF54637">
    <property type="entry name" value="Thioesterase/thiol ester dehydrase-isomerase"/>
    <property type="match status" value="1"/>
</dbReference>
<sequence>MKEFVWPIRVYYEDTDSGGVVYHSQYVNFMERARTEWLRALGVEQSTLRQEQGLLFAVHSMQINYRRPAVFNDLLQVISRLQKRSGASIVFEQSIYRGEELLCDALVRVASLNAETFRPKPIPNFILTELHSDC</sequence>
<protein>
    <submittedName>
        <fullName evidence="3">Putative thioesterase</fullName>
    </submittedName>
</protein>
<dbReference type="InterPro" id="IPR029069">
    <property type="entry name" value="HotDog_dom_sf"/>
</dbReference>
<dbReference type="PROSITE" id="PS01328">
    <property type="entry name" value="4HBCOA_THIOESTERASE"/>
    <property type="match status" value="1"/>
</dbReference>
<dbReference type="eggNOG" id="COG0824">
    <property type="taxonomic scope" value="Bacteria"/>
</dbReference>
<reference evidence="3 4" key="1">
    <citation type="journal article" date="2011" name="J. Bacteriol.">
        <title>Draft genome sequence of Methylophaga aminisulfidivorans MP T.</title>
        <authorList>
            <person name="Han G.H."/>
            <person name="Kim W."/>
            <person name="Chun J."/>
            <person name="Kim S.W."/>
        </authorList>
    </citation>
    <scope>NUCLEOTIDE SEQUENCE [LARGE SCALE GENOMIC DNA]</scope>
    <source>
        <strain evidence="4">MP(T)</strain>
    </source>
</reference>
<comment type="caution">
    <text evidence="3">The sequence shown here is derived from an EMBL/GenBank/DDBJ whole genome shotgun (WGS) entry which is preliminary data.</text>
</comment>
<evidence type="ECO:0000256" key="2">
    <source>
        <dbReference type="ARBA" id="ARBA00022801"/>
    </source>
</evidence>
<dbReference type="PANTHER" id="PTHR31793:SF37">
    <property type="entry name" value="ACYL-COA THIOESTER HYDROLASE YBGC"/>
    <property type="match status" value="1"/>
</dbReference>
<dbReference type="EMBL" id="AFIG01000001">
    <property type="protein sequence ID" value="EGL54018.1"/>
    <property type="molecule type" value="Genomic_DNA"/>
</dbReference>
<dbReference type="InterPro" id="IPR006684">
    <property type="entry name" value="YbgC/YbaW"/>
</dbReference>
<dbReference type="Proteomes" id="UP000003544">
    <property type="component" value="Unassembled WGS sequence"/>
</dbReference>
<gene>
    <name evidence="3" type="ORF">MAMP_00022</name>
</gene>
<accession>F5SXV0</accession>
<dbReference type="PIRSF" id="PIRSF003230">
    <property type="entry name" value="YbgC"/>
    <property type="match status" value="1"/>
</dbReference>
<dbReference type="RefSeq" id="WP_007143904.1">
    <property type="nucleotide sequence ID" value="NZ_AFIG01000001.1"/>
</dbReference>
<proteinExistence type="inferred from homology"/>
<dbReference type="OrthoDB" id="9808429at2"/>
<dbReference type="Gene3D" id="3.10.129.10">
    <property type="entry name" value="Hotdog Thioesterase"/>
    <property type="match status" value="1"/>
</dbReference>
<evidence type="ECO:0000313" key="3">
    <source>
        <dbReference type="EMBL" id="EGL54018.1"/>
    </source>
</evidence>
<organism evidence="3 4">
    <name type="scientific">Methylophaga aminisulfidivorans MP</name>
    <dbReference type="NCBI Taxonomy" id="1026882"/>
    <lineage>
        <taxon>Bacteria</taxon>
        <taxon>Pseudomonadati</taxon>
        <taxon>Pseudomonadota</taxon>
        <taxon>Gammaproteobacteria</taxon>
        <taxon>Thiotrichales</taxon>
        <taxon>Piscirickettsiaceae</taxon>
        <taxon>Methylophaga</taxon>
    </lineage>
</organism>
<keyword evidence="2" id="KW-0378">Hydrolase</keyword>
<name>F5SXV0_9GAMM</name>
<dbReference type="CDD" id="cd00586">
    <property type="entry name" value="4HBT"/>
    <property type="match status" value="1"/>
</dbReference>
<keyword evidence="4" id="KW-1185">Reference proteome</keyword>
<dbReference type="InterPro" id="IPR008272">
    <property type="entry name" value="HB-CoA_thioesterase_AS"/>
</dbReference>